<organism evidence="4 5">
    <name type="scientific">Exserohilum turcicum (strain 28A)</name>
    <name type="common">Northern leaf blight fungus</name>
    <name type="synonym">Setosphaeria turcica</name>
    <dbReference type="NCBI Taxonomy" id="671987"/>
    <lineage>
        <taxon>Eukaryota</taxon>
        <taxon>Fungi</taxon>
        <taxon>Dikarya</taxon>
        <taxon>Ascomycota</taxon>
        <taxon>Pezizomycotina</taxon>
        <taxon>Dothideomycetes</taxon>
        <taxon>Pleosporomycetidae</taxon>
        <taxon>Pleosporales</taxon>
        <taxon>Pleosporineae</taxon>
        <taxon>Pleosporaceae</taxon>
        <taxon>Exserohilum</taxon>
    </lineage>
</organism>
<dbReference type="PROSITE" id="PS50157">
    <property type="entry name" value="ZINC_FINGER_C2H2_2"/>
    <property type="match status" value="1"/>
</dbReference>
<dbReference type="SMART" id="SM00355">
    <property type="entry name" value="ZnF_C2H2"/>
    <property type="match status" value="3"/>
</dbReference>
<dbReference type="Pfam" id="PF12756">
    <property type="entry name" value="zf-C2H2_2"/>
    <property type="match status" value="1"/>
</dbReference>
<feature type="region of interest" description="Disordered" evidence="2">
    <location>
        <begin position="61"/>
        <end position="121"/>
    </location>
</feature>
<feature type="region of interest" description="Disordered" evidence="2">
    <location>
        <begin position="282"/>
        <end position="312"/>
    </location>
</feature>
<evidence type="ECO:0000313" key="5">
    <source>
        <dbReference type="Proteomes" id="UP000016935"/>
    </source>
</evidence>
<keyword evidence="1" id="KW-0863">Zinc-finger</keyword>
<dbReference type="Proteomes" id="UP000016935">
    <property type="component" value="Unassembled WGS sequence"/>
</dbReference>
<dbReference type="STRING" id="671987.R0KIW2"/>
<evidence type="ECO:0000313" key="4">
    <source>
        <dbReference type="EMBL" id="EOA87972.1"/>
    </source>
</evidence>
<reference evidence="4 5" key="2">
    <citation type="journal article" date="2013" name="PLoS Genet.">
        <title>Comparative genome structure, secondary metabolite, and effector coding capacity across Cochliobolus pathogens.</title>
        <authorList>
            <person name="Condon B.J."/>
            <person name="Leng Y."/>
            <person name="Wu D."/>
            <person name="Bushley K.E."/>
            <person name="Ohm R.A."/>
            <person name="Otillar R."/>
            <person name="Martin J."/>
            <person name="Schackwitz W."/>
            <person name="Grimwood J."/>
            <person name="MohdZainudin N."/>
            <person name="Xue C."/>
            <person name="Wang R."/>
            <person name="Manning V.A."/>
            <person name="Dhillon B."/>
            <person name="Tu Z.J."/>
            <person name="Steffenson B.J."/>
            <person name="Salamov A."/>
            <person name="Sun H."/>
            <person name="Lowry S."/>
            <person name="LaButti K."/>
            <person name="Han J."/>
            <person name="Copeland A."/>
            <person name="Lindquist E."/>
            <person name="Barry K."/>
            <person name="Schmutz J."/>
            <person name="Baker S.E."/>
            <person name="Ciuffetti L.M."/>
            <person name="Grigoriev I.V."/>
            <person name="Zhong S."/>
            <person name="Turgeon B.G."/>
        </authorList>
    </citation>
    <scope>NUCLEOTIDE SEQUENCE [LARGE SCALE GENOMIC DNA]</scope>
    <source>
        <strain evidence="5">28A</strain>
    </source>
</reference>
<evidence type="ECO:0000256" key="2">
    <source>
        <dbReference type="SAM" id="MobiDB-lite"/>
    </source>
</evidence>
<proteinExistence type="predicted"/>
<dbReference type="SUPFAM" id="SSF57667">
    <property type="entry name" value="beta-beta-alpha zinc fingers"/>
    <property type="match status" value="2"/>
</dbReference>
<evidence type="ECO:0000259" key="3">
    <source>
        <dbReference type="PROSITE" id="PS50157"/>
    </source>
</evidence>
<gene>
    <name evidence="4" type="ORF">SETTUDRAFT_184295</name>
</gene>
<feature type="compositionally biased region" description="Low complexity" evidence="2">
    <location>
        <begin position="287"/>
        <end position="312"/>
    </location>
</feature>
<dbReference type="PANTHER" id="PTHR13182">
    <property type="entry name" value="ZINC FINGER PROTEIN 622"/>
    <property type="match status" value="1"/>
</dbReference>
<dbReference type="PANTHER" id="PTHR13182:SF8">
    <property type="entry name" value="CYTOPLASMIC 60S SUBUNIT BIOGENESIS FACTOR ZNF622"/>
    <property type="match status" value="1"/>
</dbReference>
<dbReference type="GO" id="GO:0042273">
    <property type="term" value="P:ribosomal large subunit biogenesis"/>
    <property type="evidence" value="ECO:0007669"/>
    <property type="project" value="TreeGrafter"/>
</dbReference>
<feature type="compositionally biased region" description="Basic and acidic residues" evidence="2">
    <location>
        <begin position="61"/>
        <end position="72"/>
    </location>
</feature>
<keyword evidence="5" id="KW-1185">Reference proteome</keyword>
<name>R0KIW2_EXST2</name>
<dbReference type="InterPro" id="IPR013087">
    <property type="entry name" value="Znf_C2H2_type"/>
</dbReference>
<reference evidence="4 5" key="1">
    <citation type="journal article" date="2012" name="PLoS Pathog.">
        <title>Diverse lifestyles and strategies of plant pathogenesis encoded in the genomes of eighteen Dothideomycetes fungi.</title>
        <authorList>
            <person name="Ohm R.A."/>
            <person name="Feau N."/>
            <person name="Henrissat B."/>
            <person name="Schoch C.L."/>
            <person name="Horwitz B.A."/>
            <person name="Barry K.W."/>
            <person name="Condon B.J."/>
            <person name="Copeland A.C."/>
            <person name="Dhillon B."/>
            <person name="Glaser F."/>
            <person name="Hesse C.N."/>
            <person name="Kosti I."/>
            <person name="LaButti K."/>
            <person name="Lindquist E.A."/>
            <person name="Lucas S."/>
            <person name="Salamov A.A."/>
            <person name="Bradshaw R.E."/>
            <person name="Ciuffetti L."/>
            <person name="Hamelin R.C."/>
            <person name="Kema G.H.J."/>
            <person name="Lawrence C."/>
            <person name="Scott J.A."/>
            <person name="Spatafora J.W."/>
            <person name="Turgeon B.G."/>
            <person name="de Wit P.J.G.M."/>
            <person name="Zhong S."/>
            <person name="Goodwin S.B."/>
            <person name="Grigoriev I.V."/>
        </authorList>
    </citation>
    <scope>NUCLEOTIDE SEQUENCE [LARGE SCALE GENOMIC DNA]</scope>
    <source>
        <strain evidence="5">28A</strain>
    </source>
</reference>
<feature type="compositionally biased region" description="Acidic residues" evidence="2">
    <location>
        <begin position="95"/>
        <end position="105"/>
    </location>
</feature>
<feature type="domain" description="C2H2-type" evidence="3">
    <location>
        <begin position="12"/>
        <end position="43"/>
    </location>
</feature>
<dbReference type="OrthoDB" id="19329at2759"/>
<accession>R0KIW2</accession>
<keyword evidence="1" id="KW-0479">Metal-binding</keyword>
<dbReference type="eggNOG" id="KOG2785">
    <property type="taxonomic scope" value="Eukaryota"/>
</dbReference>
<evidence type="ECO:0000256" key="1">
    <source>
        <dbReference type="PROSITE-ProRule" id="PRU00042"/>
    </source>
</evidence>
<dbReference type="GeneID" id="19402029"/>
<dbReference type="GO" id="GO:0008270">
    <property type="term" value="F:zinc ion binding"/>
    <property type="evidence" value="ECO:0007669"/>
    <property type="project" value="UniProtKB-KW"/>
</dbReference>
<dbReference type="GO" id="GO:0030687">
    <property type="term" value="C:preribosome, large subunit precursor"/>
    <property type="evidence" value="ECO:0007669"/>
    <property type="project" value="TreeGrafter"/>
</dbReference>
<dbReference type="EMBL" id="KB908559">
    <property type="protein sequence ID" value="EOA87972.1"/>
    <property type="molecule type" value="Genomic_DNA"/>
</dbReference>
<keyword evidence="1" id="KW-0862">Zinc</keyword>
<dbReference type="InterPro" id="IPR041661">
    <property type="entry name" value="ZN622/Rei1/Reh1_Znf-C2H2"/>
</dbReference>
<dbReference type="AlphaFoldDB" id="R0KIW2"/>
<dbReference type="RefSeq" id="XP_008024471.1">
    <property type="nucleotide sequence ID" value="XM_008026280.1"/>
</dbReference>
<feature type="compositionally biased region" description="Basic and acidic residues" evidence="2">
    <location>
        <begin position="84"/>
        <end position="93"/>
    </location>
</feature>
<dbReference type="InterPro" id="IPR040025">
    <property type="entry name" value="Znf622/Rei1/Reh1"/>
</dbReference>
<protein>
    <recommendedName>
        <fullName evidence="3">C2H2-type domain-containing protein</fullName>
    </recommendedName>
</protein>
<sequence length="400" mass="44515">MADETSGSRTVFPCNTCSLSFANSGLQRSHMRGAWHIHNLQRKVSGLPALSELDFAEREDECAKDTREKSRWNDSQSASSTAQRRIDGVHQETSETADSDADSDDYSSTSSAFQNDDDHDSEPALSTAKCLFCPLSFPQTQENLTHMCTAHSFFIPSAPVNLSIEPLLSYLAQLVFSHHECICCGRTKANVYSVQSHMRDTGHCRLDGKDYAEFLCEDRCEVEEDEEEEEMVEDGEAGDKVRMLGLTEMRLPSGVVVNSRLHNSIHDGEMRRNRPRTAHIRLKTSSQQQQQQPRAVATATSPCTATPTPSAAQTQALALSPLAHSISFPEPPTTSLVPNTRKQDLSLSGLSAEQLRSLVTLDKKMRRQEVSARNKFRDAAMRQPVKTIYYKTENPVYQAG</sequence>
<dbReference type="PROSITE" id="PS00028">
    <property type="entry name" value="ZINC_FINGER_C2H2_1"/>
    <property type="match status" value="1"/>
</dbReference>
<dbReference type="HOGENOM" id="CLU_018787_2_1_1"/>
<dbReference type="InterPro" id="IPR036236">
    <property type="entry name" value="Znf_C2H2_sf"/>
</dbReference>
<feature type="compositionally biased region" description="Polar residues" evidence="2">
    <location>
        <begin position="73"/>
        <end position="83"/>
    </location>
</feature>